<evidence type="ECO:0000256" key="10">
    <source>
        <dbReference type="PROSITE-ProRule" id="PRU01360"/>
    </source>
</evidence>
<dbReference type="EMBL" id="BAAAES010000020">
    <property type="protein sequence ID" value="GAA0677803.1"/>
    <property type="molecule type" value="Genomic_DNA"/>
</dbReference>
<keyword evidence="8 15" id="KW-0675">Receptor</keyword>
<evidence type="ECO:0000256" key="8">
    <source>
        <dbReference type="ARBA" id="ARBA00023170"/>
    </source>
</evidence>
<keyword evidence="9 10" id="KW-0998">Cell outer membrane</keyword>
<evidence type="ECO:0000256" key="9">
    <source>
        <dbReference type="ARBA" id="ARBA00023237"/>
    </source>
</evidence>
<dbReference type="InterPro" id="IPR036942">
    <property type="entry name" value="Beta-barrel_TonB_sf"/>
</dbReference>
<evidence type="ECO:0000256" key="4">
    <source>
        <dbReference type="ARBA" id="ARBA00022452"/>
    </source>
</evidence>
<feature type="signal peptide" evidence="12">
    <location>
        <begin position="1"/>
        <end position="25"/>
    </location>
</feature>
<dbReference type="PANTHER" id="PTHR32552">
    <property type="entry name" value="FERRICHROME IRON RECEPTOR-RELATED"/>
    <property type="match status" value="1"/>
</dbReference>
<dbReference type="InterPro" id="IPR012910">
    <property type="entry name" value="Plug_dom"/>
</dbReference>
<dbReference type="Pfam" id="PF00593">
    <property type="entry name" value="TonB_dep_Rec_b-barrel"/>
    <property type="match status" value="1"/>
</dbReference>
<gene>
    <name evidence="15" type="ORF">GCM10009102_32900</name>
</gene>
<keyword evidence="4 10" id="KW-1134">Transmembrane beta strand</keyword>
<evidence type="ECO:0000313" key="16">
    <source>
        <dbReference type="Proteomes" id="UP001500238"/>
    </source>
</evidence>
<accession>A0ABN1I0M1</accession>
<organism evidence="15 16">
    <name type="scientific">Sphingomonas insulae</name>
    <dbReference type="NCBI Taxonomy" id="424800"/>
    <lineage>
        <taxon>Bacteria</taxon>
        <taxon>Pseudomonadati</taxon>
        <taxon>Pseudomonadota</taxon>
        <taxon>Alphaproteobacteria</taxon>
        <taxon>Sphingomonadales</taxon>
        <taxon>Sphingomonadaceae</taxon>
        <taxon>Sphingomonas</taxon>
    </lineage>
</organism>
<comment type="caution">
    <text evidence="15">The sequence shown here is derived from an EMBL/GenBank/DDBJ whole genome shotgun (WGS) entry which is preliminary data.</text>
</comment>
<evidence type="ECO:0000256" key="3">
    <source>
        <dbReference type="ARBA" id="ARBA00022448"/>
    </source>
</evidence>
<dbReference type="InterPro" id="IPR037066">
    <property type="entry name" value="Plug_dom_sf"/>
</dbReference>
<feature type="domain" description="TonB-dependent receptor plug" evidence="14">
    <location>
        <begin position="80"/>
        <end position="178"/>
    </location>
</feature>
<protein>
    <submittedName>
        <fullName evidence="15">TonB-dependent siderophore receptor</fullName>
    </submittedName>
</protein>
<dbReference type="InterPro" id="IPR039426">
    <property type="entry name" value="TonB-dep_rcpt-like"/>
</dbReference>
<feature type="chain" id="PRO_5045823571" evidence="12">
    <location>
        <begin position="26"/>
        <end position="791"/>
    </location>
</feature>
<evidence type="ECO:0000313" key="15">
    <source>
        <dbReference type="EMBL" id="GAA0677803.1"/>
    </source>
</evidence>
<name>A0ABN1I0M1_9SPHN</name>
<keyword evidence="7 10" id="KW-0472">Membrane</keyword>
<dbReference type="PROSITE" id="PS52016">
    <property type="entry name" value="TONB_DEPENDENT_REC_3"/>
    <property type="match status" value="1"/>
</dbReference>
<evidence type="ECO:0000256" key="2">
    <source>
        <dbReference type="ARBA" id="ARBA00009810"/>
    </source>
</evidence>
<dbReference type="NCBIfam" id="TIGR01783">
    <property type="entry name" value="TonB-siderophor"/>
    <property type="match status" value="1"/>
</dbReference>
<dbReference type="PANTHER" id="PTHR32552:SF74">
    <property type="entry name" value="HYDROXAMATE SIDEROPHORE RECEPTOR FHUE"/>
    <property type="match status" value="1"/>
</dbReference>
<evidence type="ECO:0000256" key="1">
    <source>
        <dbReference type="ARBA" id="ARBA00004571"/>
    </source>
</evidence>
<feature type="domain" description="TonB-dependent receptor-like beta-barrel" evidence="13">
    <location>
        <begin position="252"/>
        <end position="758"/>
    </location>
</feature>
<reference evidence="15 16" key="1">
    <citation type="journal article" date="2019" name="Int. J. Syst. Evol. Microbiol.">
        <title>The Global Catalogue of Microorganisms (GCM) 10K type strain sequencing project: providing services to taxonomists for standard genome sequencing and annotation.</title>
        <authorList>
            <consortium name="The Broad Institute Genomics Platform"/>
            <consortium name="The Broad Institute Genome Sequencing Center for Infectious Disease"/>
            <person name="Wu L."/>
            <person name="Ma J."/>
        </authorList>
    </citation>
    <scope>NUCLEOTIDE SEQUENCE [LARGE SCALE GENOMIC DNA]</scope>
    <source>
        <strain evidence="15 16">JCM 14603</strain>
    </source>
</reference>
<keyword evidence="5 10" id="KW-0812">Transmembrane</keyword>
<dbReference type="CDD" id="cd01347">
    <property type="entry name" value="ligand_gated_channel"/>
    <property type="match status" value="1"/>
</dbReference>
<dbReference type="Gene3D" id="2.170.130.10">
    <property type="entry name" value="TonB-dependent receptor, plug domain"/>
    <property type="match status" value="1"/>
</dbReference>
<dbReference type="SUPFAM" id="SSF56935">
    <property type="entry name" value="Porins"/>
    <property type="match status" value="1"/>
</dbReference>
<proteinExistence type="inferred from homology"/>
<evidence type="ECO:0000256" key="11">
    <source>
        <dbReference type="RuleBase" id="RU003357"/>
    </source>
</evidence>
<evidence type="ECO:0000259" key="14">
    <source>
        <dbReference type="Pfam" id="PF07715"/>
    </source>
</evidence>
<keyword evidence="16" id="KW-1185">Reference proteome</keyword>
<comment type="similarity">
    <text evidence="2 10 11">Belongs to the TonB-dependent receptor family.</text>
</comment>
<dbReference type="Proteomes" id="UP001500238">
    <property type="component" value="Unassembled WGS sequence"/>
</dbReference>
<keyword evidence="3 10" id="KW-0813">Transport</keyword>
<dbReference type="InterPro" id="IPR010105">
    <property type="entry name" value="TonB_sidphr_rcpt"/>
</dbReference>
<evidence type="ECO:0000256" key="6">
    <source>
        <dbReference type="ARBA" id="ARBA00023077"/>
    </source>
</evidence>
<evidence type="ECO:0000256" key="12">
    <source>
        <dbReference type="SAM" id="SignalP"/>
    </source>
</evidence>
<evidence type="ECO:0000256" key="7">
    <source>
        <dbReference type="ARBA" id="ARBA00023136"/>
    </source>
</evidence>
<keyword evidence="6 11" id="KW-0798">TonB box</keyword>
<dbReference type="Pfam" id="PF07715">
    <property type="entry name" value="Plug"/>
    <property type="match status" value="1"/>
</dbReference>
<evidence type="ECO:0000256" key="5">
    <source>
        <dbReference type="ARBA" id="ARBA00022692"/>
    </source>
</evidence>
<dbReference type="Gene3D" id="2.40.170.20">
    <property type="entry name" value="TonB-dependent receptor, beta-barrel domain"/>
    <property type="match status" value="1"/>
</dbReference>
<keyword evidence="12" id="KW-0732">Signal</keyword>
<evidence type="ECO:0000259" key="13">
    <source>
        <dbReference type="Pfam" id="PF00593"/>
    </source>
</evidence>
<comment type="subcellular location">
    <subcellularLocation>
        <location evidence="1 10">Cell outer membrane</location>
        <topology evidence="1 10">Multi-pass membrane protein</topology>
    </subcellularLocation>
</comment>
<sequence>MTVRFSTMLLATTAVVAMAPTCAFAMGKDEPVGAAAHAVDAEPVATDEVRTDERDERNQSEIVVVGKSYGREVGKTVTPLKDVANTVTVIEREQIEAQNLFTLEDALTATNGITVNGIGSEDPSYFSRGFAISNYLVDGVPTLSFNFPGVVPDLFAYDRIEVLRGPAGLFSGSGNPSGSINLVRKRPLDAFKLQGSAGYGSYDNLRLELDMSAPLGDRAGARMGMMAQDQDQFFDYAHRNRVNAFAVGSVEIGDRTTVTVGGSYDRFRPSIQSGLPGYAGDSAGNDGRLLDVRRSTYLGADWNRFESKTWTGFAEIAHRISDRWTLRATGLFTDVDRIDIYSYVGNAAITTAANAVTPALANNGTTTQIAYRGDSFSKTRSFDVNGVGSFPLFGRDQTLILGADYQAQDYDSYYTRLSGYARINVFNPVSPTEPPLTPYAASPYYPVQGTNAICPNRTTPVTPAPANCVLQSYGGTNTVIEQYGMYGQLRLQPVAGLTLVGGGRLTWWEQTIDTLLPTPARGQPQNIDNRFTPYAGVVWDVTPNLNIYGSYADSFTPQAAPANRVREDGGKVQPLIGSQYEVGSKFALMNDRLLLSAAVYQIEQTGRIFNPPELTTVYLQVGKVRARGIEAEATGEILPGWRVNGGYTFTRTKYLEDTQPQYEGLSLTPIIPKHMIKAFTNYTVRNGALQGASVGGSVTWFSETSGGTPSIIVPVTSATPNGRSISSVVRQPAYAVVDLRAGYKVSEQLSLSVNVANVLDRNYYARISSTGRGNYYGTPRTVFATLRFAYP</sequence>
<dbReference type="InterPro" id="IPR000531">
    <property type="entry name" value="Beta-barrel_TonB"/>
</dbReference>